<dbReference type="Gene3D" id="1.10.10.1410">
    <property type="match status" value="1"/>
</dbReference>
<dbReference type="Pfam" id="PF00428">
    <property type="entry name" value="Ribosomal_60s"/>
    <property type="match status" value="1"/>
</dbReference>
<comment type="function">
    <text evidence="1">Plays an important role in the elongation step of protein synthesis.</text>
</comment>
<evidence type="ECO:0000256" key="7">
    <source>
        <dbReference type="ARBA" id="ARBA00023315"/>
    </source>
</evidence>
<feature type="region of interest" description="Disordered" evidence="10">
    <location>
        <begin position="455"/>
        <end position="481"/>
    </location>
</feature>
<evidence type="ECO:0000256" key="6">
    <source>
        <dbReference type="ARBA" id="ARBA00023274"/>
    </source>
</evidence>
<keyword evidence="13" id="KW-1185">Reference proteome</keyword>
<dbReference type="GO" id="GO:0022626">
    <property type="term" value="C:cytosolic ribosome"/>
    <property type="evidence" value="ECO:0007669"/>
    <property type="project" value="UniProtKB-ARBA"/>
</dbReference>
<dbReference type="PANTHER" id="PTHR10983:SF16">
    <property type="entry name" value="LYSOCARDIOLIPIN ACYLTRANSFERASE 1"/>
    <property type="match status" value="1"/>
</dbReference>
<evidence type="ECO:0000256" key="10">
    <source>
        <dbReference type="SAM" id="MobiDB-lite"/>
    </source>
</evidence>
<protein>
    <recommendedName>
        <fullName evidence="8">Large ribosomal subunit protein P2</fullName>
    </recommendedName>
    <alternativeName>
        <fullName evidence="9">60S acidic ribosomal protein P2</fullName>
    </alternativeName>
</protein>
<keyword evidence="6" id="KW-0687">Ribonucleoprotein</keyword>
<evidence type="ECO:0000256" key="8">
    <source>
        <dbReference type="ARBA" id="ARBA00035301"/>
    </source>
</evidence>
<dbReference type="GO" id="GO:1990904">
    <property type="term" value="C:ribonucleoprotein complex"/>
    <property type="evidence" value="ECO:0007669"/>
    <property type="project" value="UniProtKB-KW"/>
</dbReference>
<proteinExistence type="inferred from homology"/>
<dbReference type="CDD" id="cd07990">
    <property type="entry name" value="LPLAT_LCLAT1-like"/>
    <property type="match status" value="1"/>
</dbReference>
<accession>A0A6H5J9G1</accession>
<evidence type="ECO:0000256" key="9">
    <source>
        <dbReference type="ARBA" id="ARBA00035443"/>
    </source>
</evidence>
<reference evidence="12 13" key="1">
    <citation type="submission" date="2020-02" db="EMBL/GenBank/DDBJ databases">
        <authorList>
            <person name="Ferguson B K."/>
        </authorList>
    </citation>
    <scope>NUCLEOTIDE SEQUENCE [LARGE SCALE GENOMIC DNA]</scope>
</reference>
<dbReference type="GO" id="GO:0003735">
    <property type="term" value="F:structural constituent of ribosome"/>
    <property type="evidence" value="ECO:0007669"/>
    <property type="project" value="InterPro"/>
</dbReference>
<dbReference type="PANTHER" id="PTHR10983">
    <property type="entry name" value="1-ACYLGLYCEROL-3-PHOSPHATE ACYLTRANSFERASE-RELATED"/>
    <property type="match status" value="1"/>
</dbReference>
<feature type="compositionally biased region" description="Basic and acidic residues" evidence="10">
    <location>
        <begin position="463"/>
        <end position="472"/>
    </location>
</feature>
<evidence type="ECO:0000256" key="5">
    <source>
        <dbReference type="ARBA" id="ARBA00022980"/>
    </source>
</evidence>
<evidence type="ECO:0000256" key="2">
    <source>
        <dbReference type="ARBA" id="ARBA00005436"/>
    </source>
</evidence>
<name>A0A6H5J9G1_9HYME</name>
<gene>
    <name evidence="12" type="ORF">TBRA_LOCUS16845</name>
</gene>
<evidence type="ECO:0000256" key="4">
    <source>
        <dbReference type="ARBA" id="ARBA00022679"/>
    </source>
</evidence>
<evidence type="ECO:0000256" key="1">
    <source>
        <dbReference type="ARBA" id="ARBA00003362"/>
    </source>
</evidence>
<dbReference type="GO" id="GO:0016746">
    <property type="term" value="F:acyltransferase activity"/>
    <property type="evidence" value="ECO:0007669"/>
    <property type="project" value="UniProtKB-KW"/>
</dbReference>
<dbReference type="OrthoDB" id="186786at2759"/>
<dbReference type="EMBL" id="CADCXV010001560">
    <property type="protein sequence ID" value="CAB0045317.1"/>
    <property type="molecule type" value="Genomic_DNA"/>
</dbReference>
<dbReference type="InterPro" id="IPR027534">
    <property type="entry name" value="Ribosomal_P1/P2"/>
</dbReference>
<feature type="domain" description="Acyltransferase C-terminal" evidence="11">
    <location>
        <begin position="3"/>
        <end position="77"/>
    </location>
</feature>
<dbReference type="CDD" id="cd05831">
    <property type="entry name" value="Ribosomal_P1"/>
    <property type="match status" value="1"/>
</dbReference>
<keyword evidence="7" id="KW-0012">Acyltransferase</keyword>
<dbReference type="Proteomes" id="UP000479190">
    <property type="component" value="Unassembled WGS sequence"/>
</dbReference>
<keyword evidence="5" id="KW-0689">Ribosomal protein</keyword>
<dbReference type="FunFam" id="1.10.10.1410:FF:000002">
    <property type="entry name" value="60S acidic ribosomal protein P2"/>
    <property type="match status" value="1"/>
</dbReference>
<evidence type="ECO:0000256" key="3">
    <source>
        <dbReference type="ARBA" id="ARBA00008655"/>
    </source>
</evidence>
<evidence type="ECO:0000313" key="12">
    <source>
        <dbReference type="EMBL" id="CAB0045317.1"/>
    </source>
</evidence>
<dbReference type="HAMAP" id="MF_01478">
    <property type="entry name" value="Ribosomal_L12_arch"/>
    <property type="match status" value="1"/>
</dbReference>
<organism evidence="12 13">
    <name type="scientific">Trichogramma brassicae</name>
    <dbReference type="NCBI Taxonomy" id="86971"/>
    <lineage>
        <taxon>Eukaryota</taxon>
        <taxon>Metazoa</taxon>
        <taxon>Ecdysozoa</taxon>
        <taxon>Arthropoda</taxon>
        <taxon>Hexapoda</taxon>
        <taxon>Insecta</taxon>
        <taxon>Pterygota</taxon>
        <taxon>Neoptera</taxon>
        <taxon>Endopterygota</taxon>
        <taxon>Hymenoptera</taxon>
        <taxon>Apocrita</taxon>
        <taxon>Proctotrupomorpha</taxon>
        <taxon>Chalcidoidea</taxon>
        <taxon>Trichogrammatidae</taxon>
        <taxon>Trichogramma</taxon>
    </lineage>
</organism>
<evidence type="ECO:0000259" key="11">
    <source>
        <dbReference type="Pfam" id="PF16076"/>
    </source>
</evidence>
<feature type="domain" description="Acyltransferase C-terminal" evidence="11">
    <location>
        <begin position="269"/>
        <end position="326"/>
    </location>
</feature>
<evidence type="ECO:0000313" key="13">
    <source>
        <dbReference type="Proteomes" id="UP000479190"/>
    </source>
</evidence>
<keyword evidence="4" id="KW-0808">Transferase</keyword>
<dbReference type="Pfam" id="PF16076">
    <property type="entry name" value="Acyltransf_C"/>
    <property type="match status" value="2"/>
</dbReference>
<dbReference type="AlphaFoldDB" id="A0A6H5J9G1"/>
<comment type="similarity">
    <text evidence="2">Belongs to the eukaryotic ribosomal protein P1/P2 family.</text>
</comment>
<comment type="similarity">
    <text evidence="3">Belongs to the 1-acyl-sn-glycerol-3-phosphate acyltransferase family.</text>
</comment>
<dbReference type="GO" id="GO:0012505">
    <property type="term" value="C:endomembrane system"/>
    <property type="evidence" value="ECO:0007669"/>
    <property type="project" value="TreeGrafter"/>
</dbReference>
<sequence>MEFLNGKLPKVIHFNVVRIGKDRLPTNEEDLKTWLEERWRLKEQQLDKFEKYKKFDSEIWPEAKEPRTPLVAALIFWTLCSKTLGVIRHEVRRVRRSDQTHRFGPTDFQSQDVGRLEYLLGGDPSALYASVLRQQSQDRRERSKSLVSRRSSRCPKGALGQIRGAIYLKRNWQLDKDTFVEYLDYHREIGKKVQILFFPEGTDFTEKNRRNSDRYASERGLPLYRHVIHPRTTGFANVTLYWQQIDCLDAIYDLTFAYPDLEPNPFKKFLCGHLPYEIHVYVRRFDKDDLPRDEIGLKHWLQQRWKIKEESLTRFHEDKRFDCPRRSDADGTPLTLAFLLWSFSCCRLFLYFYMMPLRCMCSENSRQRAARGSTLARASRKSQWSSTAAATSNIGGKFKIGEKIQTILKAASVDVEPYWPGLFAKAVEGLNVKDLITNIGSGVGAAPAGGAAPAAAAATDAPAAKEEKKKEEPEEESDDDMGFGKIFKTITFIWFITSFDKHKMIIQAC</sequence>
<dbReference type="GO" id="GO:0006414">
    <property type="term" value="P:translational elongation"/>
    <property type="evidence" value="ECO:0007669"/>
    <property type="project" value="InterPro"/>
</dbReference>
<dbReference type="InterPro" id="IPR032098">
    <property type="entry name" value="Acyltransf_C"/>
</dbReference>
<dbReference type="InterPro" id="IPR038716">
    <property type="entry name" value="P1/P2_N_sf"/>
</dbReference>